<gene>
    <name evidence="2" type="ORF">TTEB3V08_LOCUS4788</name>
</gene>
<dbReference type="EMBL" id="OE001419">
    <property type="protein sequence ID" value="CAD7456773.1"/>
    <property type="molecule type" value="Genomic_DNA"/>
</dbReference>
<protein>
    <submittedName>
        <fullName evidence="2">Uncharacterized protein</fullName>
    </submittedName>
</protein>
<proteinExistence type="predicted"/>
<evidence type="ECO:0000313" key="2">
    <source>
        <dbReference type="EMBL" id="CAD7456773.1"/>
    </source>
</evidence>
<name>A0A7R9NUF4_9NEOP</name>
<feature type="region of interest" description="Disordered" evidence="1">
    <location>
        <begin position="202"/>
        <end position="224"/>
    </location>
</feature>
<sequence>MLSSTAEDGEIEVFYTVQKRQLQITRLDGTGVSFGAGGVSASFGGYRASAGLGGLAGGGGAAGGLHAEAGTPGGPSARAGLGGAAGSGAGGGLYSQAEVGGGGPAAAAGLGGIAAFGPPHPTACQALLCCSVEELSSDNEELFCELQISVFHNPFRDSSEPLCNLMAPQKSDYAHTSKLKAREQVYQGGGPNTIVQIPAILSPHTLKPPPTKPSPLNEQTFSDK</sequence>
<dbReference type="AlphaFoldDB" id="A0A7R9NUF4"/>
<organism evidence="2">
    <name type="scientific">Timema tahoe</name>
    <dbReference type="NCBI Taxonomy" id="61484"/>
    <lineage>
        <taxon>Eukaryota</taxon>
        <taxon>Metazoa</taxon>
        <taxon>Ecdysozoa</taxon>
        <taxon>Arthropoda</taxon>
        <taxon>Hexapoda</taxon>
        <taxon>Insecta</taxon>
        <taxon>Pterygota</taxon>
        <taxon>Neoptera</taxon>
        <taxon>Polyneoptera</taxon>
        <taxon>Phasmatodea</taxon>
        <taxon>Timematodea</taxon>
        <taxon>Timematoidea</taxon>
        <taxon>Timematidae</taxon>
        <taxon>Timema</taxon>
    </lineage>
</organism>
<evidence type="ECO:0000256" key="1">
    <source>
        <dbReference type="SAM" id="MobiDB-lite"/>
    </source>
</evidence>
<reference evidence="2" key="1">
    <citation type="submission" date="2020-11" db="EMBL/GenBank/DDBJ databases">
        <authorList>
            <person name="Tran Van P."/>
        </authorList>
    </citation>
    <scope>NUCLEOTIDE SEQUENCE</scope>
</reference>
<accession>A0A7R9NUF4</accession>